<accession>A0AAU8JTU0</accession>
<dbReference type="GO" id="GO:0016651">
    <property type="term" value="F:oxidoreductase activity, acting on NAD(P)H"/>
    <property type="evidence" value="ECO:0007669"/>
    <property type="project" value="TreeGrafter"/>
</dbReference>
<keyword evidence="1" id="KW-0521">NADP</keyword>
<dbReference type="SMART" id="SM00829">
    <property type="entry name" value="PKS_ER"/>
    <property type="match status" value="1"/>
</dbReference>
<evidence type="ECO:0000259" key="4">
    <source>
        <dbReference type="SMART" id="SM00829"/>
    </source>
</evidence>
<dbReference type="SUPFAM" id="SSF51735">
    <property type="entry name" value="NAD(P)-binding Rossmann-fold domains"/>
    <property type="match status" value="1"/>
</dbReference>
<keyword evidence="2" id="KW-0560">Oxidoreductase</keyword>
<dbReference type="InterPro" id="IPR011032">
    <property type="entry name" value="GroES-like_sf"/>
</dbReference>
<dbReference type="KEGG" id="kcm:ABWK59_12795"/>
<reference evidence="5" key="1">
    <citation type="submission" date="2024-06" db="EMBL/GenBank/DDBJ databases">
        <title>The genome sequences of Kitasatospora sp. strain HUAS MG31.</title>
        <authorList>
            <person name="Mo P."/>
        </authorList>
    </citation>
    <scope>NUCLEOTIDE SEQUENCE</scope>
    <source>
        <strain evidence="5">HUAS MG31</strain>
    </source>
</reference>
<dbReference type="EMBL" id="CP159872">
    <property type="protein sequence ID" value="XCM79736.1"/>
    <property type="molecule type" value="Genomic_DNA"/>
</dbReference>
<dbReference type="InterPro" id="IPR020843">
    <property type="entry name" value="ER"/>
</dbReference>
<dbReference type="PANTHER" id="PTHR48106:SF18">
    <property type="entry name" value="QUINONE OXIDOREDUCTASE PIG3"/>
    <property type="match status" value="1"/>
</dbReference>
<evidence type="ECO:0000313" key="5">
    <source>
        <dbReference type="EMBL" id="XCM79736.1"/>
    </source>
</evidence>
<evidence type="ECO:0000256" key="1">
    <source>
        <dbReference type="ARBA" id="ARBA00022857"/>
    </source>
</evidence>
<dbReference type="InterPro" id="IPR036291">
    <property type="entry name" value="NAD(P)-bd_dom_sf"/>
</dbReference>
<evidence type="ECO:0000256" key="3">
    <source>
        <dbReference type="SAM" id="MobiDB-lite"/>
    </source>
</evidence>
<dbReference type="Gene3D" id="3.90.180.10">
    <property type="entry name" value="Medium-chain alcohol dehydrogenases, catalytic domain"/>
    <property type="match status" value="1"/>
</dbReference>
<name>A0AAU8JTU0_9ACTN</name>
<proteinExistence type="predicted"/>
<protein>
    <submittedName>
        <fullName evidence="5">Zinc-binding dehydrogenase</fullName>
    </submittedName>
</protein>
<organism evidence="5">
    <name type="scientific">Kitasatospora camelliae</name>
    <dbReference type="NCBI Taxonomy" id="3156397"/>
    <lineage>
        <taxon>Bacteria</taxon>
        <taxon>Bacillati</taxon>
        <taxon>Actinomycetota</taxon>
        <taxon>Actinomycetes</taxon>
        <taxon>Kitasatosporales</taxon>
        <taxon>Streptomycetaceae</taxon>
        <taxon>Kitasatospora</taxon>
    </lineage>
</organism>
<dbReference type="InterPro" id="IPR013154">
    <property type="entry name" value="ADH-like_N"/>
</dbReference>
<dbReference type="PANTHER" id="PTHR48106">
    <property type="entry name" value="QUINONE OXIDOREDUCTASE PIG3-RELATED"/>
    <property type="match status" value="1"/>
</dbReference>
<dbReference type="RefSeq" id="WP_354640614.1">
    <property type="nucleotide sequence ID" value="NZ_CP159872.1"/>
</dbReference>
<feature type="region of interest" description="Disordered" evidence="3">
    <location>
        <begin position="1"/>
        <end position="51"/>
    </location>
</feature>
<dbReference type="Pfam" id="PF13602">
    <property type="entry name" value="ADH_zinc_N_2"/>
    <property type="match status" value="1"/>
</dbReference>
<dbReference type="GO" id="GO:0070402">
    <property type="term" value="F:NADPH binding"/>
    <property type="evidence" value="ECO:0007669"/>
    <property type="project" value="TreeGrafter"/>
</dbReference>
<evidence type="ECO:0000256" key="2">
    <source>
        <dbReference type="ARBA" id="ARBA00023002"/>
    </source>
</evidence>
<dbReference type="Pfam" id="PF08240">
    <property type="entry name" value="ADH_N"/>
    <property type="match status" value="1"/>
</dbReference>
<dbReference type="SUPFAM" id="SSF50129">
    <property type="entry name" value="GroES-like"/>
    <property type="match status" value="1"/>
</dbReference>
<dbReference type="AlphaFoldDB" id="A0AAU8JTU0"/>
<gene>
    <name evidence="5" type="ORF">ABWK59_12795</name>
</gene>
<feature type="domain" description="Enoyl reductase (ER)" evidence="4">
    <location>
        <begin position="38"/>
        <end position="282"/>
    </location>
</feature>
<sequence length="295" mass="29721">MLAAAFAGPARPDPTRTDPGGTRPEPVPMAAQEREREQELEPLPRPVELGVPRPGPGQVLIQVRAVCVLPGTPVPPGPYPAVPGGGVAGVVAQLGAGSYGWEVGDRVLGWCGAGAWAQYAAVPGDRLATRPDGLPWTAACVLGGAALVAESALQERGVGPGGRLLVLGAASGPGALGVQLAHARGAAVLAVAAPRHHARLRALGAVPVSPARAGATASGAVLDCSRLAGPPVPVSAERLDELVEFWAEGRLRVDVAAVLPLEHAGEARRLARSGRVWGSVLLAPASGRPRTGGGL</sequence>